<dbReference type="Proteomes" id="UP000485058">
    <property type="component" value="Unassembled WGS sequence"/>
</dbReference>
<gene>
    <name evidence="2" type="ORF">HaLaN_26478</name>
</gene>
<name>A0A6A0A6A7_HAELA</name>
<feature type="region of interest" description="Disordered" evidence="1">
    <location>
        <begin position="1"/>
        <end position="70"/>
    </location>
</feature>
<keyword evidence="3" id="KW-1185">Reference proteome</keyword>
<organism evidence="2 3">
    <name type="scientific">Haematococcus lacustris</name>
    <name type="common">Green alga</name>
    <name type="synonym">Haematococcus pluvialis</name>
    <dbReference type="NCBI Taxonomy" id="44745"/>
    <lineage>
        <taxon>Eukaryota</taxon>
        <taxon>Viridiplantae</taxon>
        <taxon>Chlorophyta</taxon>
        <taxon>core chlorophytes</taxon>
        <taxon>Chlorophyceae</taxon>
        <taxon>CS clade</taxon>
        <taxon>Chlamydomonadales</taxon>
        <taxon>Haematococcaceae</taxon>
        <taxon>Haematococcus</taxon>
    </lineage>
</organism>
<sequence length="70" mass="6885">MRVGWQGACGAAGTHREPPQEPGGRGAGHPRARGALSRAGTAVQLPTEDPVHGGHGAAHAAGCEGPQLCG</sequence>
<accession>A0A6A0A6A7</accession>
<protein>
    <submittedName>
        <fullName evidence="2">Uncharacterized protein</fullName>
    </submittedName>
</protein>
<feature type="non-terminal residue" evidence="2">
    <location>
        <position position="1"/>
    </location>
</feature>
<evidence type="ECO:0000313" key="3">
    <source>
        <dbReference type="Proteomes" id="UP000485058"/>
    </source>
</evidence>
<reference evidence="2 3" key="1">
    <citation type="submission" date="2020-02" db="EMBL/GenBank/DDBJ databases">
        <title>Draft genome sequence of Haematococcus lacustris strain NIES-144.</title>
        <authorList>
            <person name="Morimoto D."/>
            <person name="Nakagawa S."/>
            <person name="Yoshida T."/>
            <person name="Sawayama S."/>
        </authorList>
    </citation>
    <scope>NUCLEOTIDE SEQUENCE [LARGE SCALE GENOMIC DNA]</scope>
    <source>
        <strain evidence="2 3">NIES-144</strain>
    </source>
</reference>
<evidence type="ECO:0000313" key="2">
    <source>
        <dbReference type="EMBL" id="GFH28060.1"/>
    </source>
</evidence>
<dbReference type="AlphaFoldDB" id="A0A6A0A6A7"/>
<dbReference type="EMBL" id="BLLF01003725">
    <property type="protein sequence ID" value="GFH28060.1"/>
    <property type="molecule type" value="Genomic_DNA"/>
</dbReference>
<comment type="caution">
    <text evidence="2">The sequence shown here is derived from an EMBL/GenBank/DDBJ whole genome shotgun (WGS) entry which is preliminary data.</text>
</comment>
<proteinExistence type="predicted"/>
<evidence type="ECO:0000256" key="1">
    <source>
        <dbReference type="SAM" id="MobiDB-lite"/>
    </source>
</evidence>